<protein>
    <submittedName>
        <fullName evidence="2">Polysaccharide deacetylase</fullName>
    </submittedName>
</protein>
<name>A0A1W1CVU5_9ZZZZ</name>
<dbReference type="Gene3D" id="3.40.50.2000">
    <property type="entry name" value="Glycogen Phosphorylase B"/>
    <property type="match status" value="1"/>
</dbReference>
<accession>A0A1W1CVU5</accession>
<gene>
    <name evidence="2" type="ORF">MNB_SUP05-5-1160</name>
</gene>
<dbReference type="InterPro" id="IPR028098">
    <property type="entry name" value="Glyco_trans_4-like_N"/>
</dbReference>
<evidence type="ECO:0000313" key="2">
    <source>
        <dbReference type="EMBL" id="SFV69970.1"/>
    </source>
</evidence>
<evidence type="ECO:0000259" key="1">
    <source>
        <dbReference type="Pfam" id="PF13439"/>
    </source>
</evidence>
<sequence length="328" mass="37369">MNILHLLSQTHLTGAEVYAMKLISKQQKEHQCFVISDTLNTQTNARFFSQKIDKRDIFNRVRNLIFLIKFCKKYNIDIIHSHSRAASWLAYYIEKIIKIKIISTIHGRQIANRKNIYGKNIITICENLKSHLINDLLIDKETITVIPNGFDLSIQPQTILEPIKIAWIGRLTGPKGEVIKKLADMFKNTPNIVVDCFGGPNVNVAEFNKKTAKNIHFKGQINNVLEKMQQYTIIFGSGRVAIEALFLGKIVYAIGESNAIGFITAENFKEASKSNFGDCAESVEIDIQKVQNDLKKFINNPQINDLTKELELYQLESVYQQVMSIYAS</sequence>
<dbReference type="AlphaFoldDB" id="A0A1W1CVU5"/>
<dbReference type="SUPFAM" id="SSF53756">
    <property type="entry name" value="UDP-Glycosyltransferase/glycogen phosphorylase"/>
    <property type="match status" value="1"/>
</dbReference>
<dbReference type="Pfam" id="PF13439">
    <property type="entry name" value="Glyco_transf_4"/>
    <property type="match status" value="1"/>
</dbReference>
<proteinExistence type="predicted"/>
<feature type="domain" description="Glycosyltransferase subfamily 4-like N-terminal" evidence="1">
    <location>
        <begin position="14"/>
        <end position="153"/>
    </location>
</feature>
<dbReference type="EMBL" id="FPHJ01000069">
    <property type="protein sequence ID" value="SFV69970.1"/>
    <property type="molecule type" value="Genomic_DNA"/>
</dbReference>
<reference evidence="2" key="1">
    <citation type="submission" date="2016-10" db="EMBL/GenBank/DDBJ databases">
        <authorList>
            <person name="de Groot N.N."/>
        </authorList>
    </citation>
    <scope>NUCLEOTIDE SEQUENCE</scope>
</reference>
<organism evidence="2">
    <name type="scientific">hydrothermal vent metagenome</name>
    <dbReference type="NCBI Taxonomy" id="652676"/>
    <lineage>
        <taxon>unclassified sequences</taxon>
        <taxon>metagenomes</taxon>
        <taxon>ecological metagenomes</taxon>
    </lineage>
</organism>